<evidence type="ECO:0000313" key="3">
    <source>
        <dbReference type="EMBL" id="GFH45138.1"/>
    </source>
</evidence>
<organism evidence="3 4">
    <name type="scientific">Chaetoceros tenuissimus</name>
    <dbReference type="NCBI Taxonomy" id="426638"/>
    <lineage>
        <taxon>Eukaryota</taxon>
        <taxon>Sar</taxon>
        <taxon>Stramenopiles</taxon>
        <taxon>Ochrophyta</taxon>
        <taxon>Bacillariophyta</taxon>
        <taxon>Coscinodiscophyceae</taxon>
        <taxon>Chaetocerotophycidae</taxon>
        <taxon>Chaetocerotales</taxon>
        <taxon>Chaetocerotaceae</taxon>
        <taxon>Chaetoceros</taxon>
    </lineage>
</organism>
<evidence type="ECO:0000313" key="4">
    <source>
        <dbReference type="Proteomes" id="UP001054902"/>
    </source>
</evidence>
<gene>
    <name evidence="3" type="ORF">CTEN210_01612</name>
</gene>
<evidence type="ECO:0000259" key="2">
    <source>
        <dbReference type="PROSITE" id="PS51186"/>
    </source>
</evidence>
<feature type="domain" description="N-acetyltransferase" evidence="2">
    <location>
        <begin position="177"/>
        <end position="329"/>
    </location>
</feature>
<proteinExistence type="predicted"/>
<dbReference type="GO" id="GO:0016747">
    <property type="term" value="F:acyltransferase activity, transferring groups other than amino-acyl groups"/>
    <property type="evidence" value="ECO:0007669"/>
    <property type="project" value="InterPro"/>
</dbReference>
<sequence length="342" mass="39245">MRNLIIITLVTSLLAGGESFGNVEIGRRNSCSRKLPFSSPFSLPNHRQYEQKILNTLHSTVTDTIETKDDIQTSSSPSTCRNIVLRCTKKEDLPFIIDLLTFETTSVDKDKSIFNWNQKLHQLKSRKSFTDQLNTRLKALESSITTYTNIQKDYPNVTINDVWNHDLFADPKRKLSQAIQTSLEYDDAFPWKDYNLALPPTSQMMYHTMVTAFDPSFCSSEDEVLPIGFCEVACKKSPEHERPVPCIMNLVVSPNQRRRGIAQRMIRNAVKHVQMNYPFMEMDDNDSSHQTIGLYVDDSNENAISLYRKMGFQKVSSLDGQMFMELNIAEEEKAYARVKSQL</sequence>
<dbReference type="InterPro" id="IPR016181">
    <property type="entry name" value="Acyl_CoA_acyltransferase"/>
</dbReference>
<accession>A0AAD3H014</accession>
<dbReference type="Pfam" id="PF13508">
    <property type="entry name" value="Acetyltransf_7"/>
    <property type="match status" value="1"/>
</dbReference>
<dbReference type="CDD" id="cd04301">
    <property type="entry name" value="NAT_SF"/>
    <property type="match status" value="1"/>
</dbReference>
<dbReference type="EMBL" id="BLLK01000020">
    <property type="protein sequence ID" value="GFH45138.1"/>
    <property type="molecule type" value="Genomic_DNA"/>
</dbReference>
<reference evidence="3 4" key="1">
    <citation type="journal article" date="2021" name="Sci. Rep.">
        <title>The genome of the diatom Chaetoceros tenuissimus carries an ancient integrated fragment of an extant virus.</title>
        <authorList>
            <person name="Hongo Y."/>
            <person name="Kimura K."/>
            <person name="Takaki Y."/>
            <person name="Yoshida Y."/>
            <person name="Baba S."/>
            <person name="Kobayashi G."/>
            <person name="Nagasaki K."/>
            <person name="Hano T."/>
            <person name="Tomaru Y."/>
        </authorList>
    </citation>
    <scope>NUCLEOTIDE SEQUENCE [LARGE SCALE GENOMIC DNA]</scope>
    <source>
        <strain evidence="3 4">NIES-3715</strain>
    </source>
</reference>
<comment type="caution">
    <text evidence="3">The sequence shown here is derived from an EMBL/GenBank/DDBJ whole genome shotgun (WGS) entry which is preliminary data.</text>
</comment>
<feature type="signal peptide" evidence="1">
    <location>
        <begin position="1"/>
        <end position="19"/>
    </location>
</feature>
<dbReference type="PANTHER" id="PTHR43617">
    <property type="entry name" value="L-AMINO ACID N-ACETYLTRANSFERASE"/>
    <property type="match status" value="1"/>
</dbReference>
<name>A0AAD3H014_9STRA</name>
<dbReference type="Gene3D" id="3.40.630.30">
    <property type="match status" value="1"/>
</dbReference>
<dbReference type="InterPro" id="IPR050276">
    <property type="entry name" value="MshD_Acetyltransferase"/>
</dbReference>
<dbReference type="PROSITE" id="PS51186">
    <property type="entry name" value="GNAT"/>
    <property type="match status" value="1"/>
</dbReference>
<dbReference type="AlphaFoldDB" id="A0AAD3H014"/>
<dbReference type="SUPFAM" id="SSF55729">
    <property type="entry name" value="Acyl-CoA N-acyltransferases (Nat)"/>
    <property type="match status" value="1"/>
</dbReference>
<keyword evidence="4" id="KW-1185">Reference proteome</keyword>
<evidence type="ECO:0000256" key="1">
    <source>
        <dbReference type="SAM" id="SignalP"/>
    </source>
</evidence>
<keyword evidence="1" id="KW-0732">Signal</keyword>
<dbReference type="Proteomes" id="UP001054902">
    <property type="component" value="Unassembled WGS sequence"/>
</dbReference>
<feature type="chain" id="PRO_5042144383" description="N-acetyltransferase domain-containing protein" evidence="1">
    <location>
        <begin position="20"/>
        <end position="342"/>
    </location>
</feature>
<protein>
    <recommendedName>
        <fullName evidence="2">N-acetyltransferase domain-containing protein</fullName>
    </recommendedName>
</protein>
<dbReference type="InterPro" id="IPR000182">
    <property type="entry name" value="GNAT_dom"/>
</dbReference>